<sequence>MRAHGAHAVARRSVDGLAPEHEIGGRRRRQQQDGPHRGKTDQHGRDVQHLDSSLFRQRYSTPACLPDLTHRPRVAFRQIMHSCYRLERSRDRRRLPAP</sequence>
<organism evidence="2">
    <name type="scientific">Burkholderia orbicola (strain AU 1054)</name>
    <dbReference type="NCBI Taxonomy" id="331271"/>
    <lineage>
        <taxon>Bacteria</taxon>
        <taxon>Pseudomonadati</taxon>
        <taxon>Pseudomonadota</taxon>
        <taxon>Betaproteobacteria</taxon>
        <taxon>Burkholderiales</taxon>
        <taxon>Burkholderiaceae</taxon>
        <taxon>Burkholderia</taxon>
        <taxon>Burkholderia cepacia complex</taxon>
        <taxon>Burkholderia orbicola</taxon>
    </lineage>
</organism>
<proteinExistence type="predicted"/>
<feature type="compositionally biased region" description="Basic and acidic residues" evidence="1">
    <location>
        <begin position="12"/>
        <end position="49"/>
    </location>
</feature>
<feature type="region of interest" description="Disordered" evidence="1">
    <location>
        <begin position="1"/>
        <end position="52"/>
    </location>
</feature>
<name>A0A0H2XUC6_BURO1</name>
<dbReference type="HOGENOM" id="CLU_2328319_0_0_4"/>
<gene>
    <name evidence="2" type="ordered locus">Bcen_3676</name>
</gene>
<evidence type="ECO:0000313" key="2">
    <source>
        <dbReference type="EMBL" id="ABF78568.1"/>
    </source>
</evidence>
<reference evidence="2" key="1">
    <citation type="submission" date="2006-05" db="EMBL/GenBank/DDBJ databases">
        <title>Complete sequence of chromosome 2 of Burkholderia cenocepacia AU 1054.</title>
        <authorList>
            <consortium name="US DOE Joint Genome Institute"/>
            <person name="Copeland A."/>
            <person name="Lucas S."/>
            <person name="Lapidus A."/>
            <person name="Barry K."/>
            <person name="Detter J.C."/>
            <person name="Glavina del Rio T."/>
            <person name="Hammon N."/>
            <person name="Israni S."/>
            <person name="Dalin E."/>
            <person name="Tice H."/>
            <person name="Pitluck S."/>
            <person name="Chain P."/>
            <person name="Malfatti S."/>
            <person name="Shin M."/>
            <person name="Vergez L."/>
            <person name="Schmutz J."/>
            <person name="Larimer F."/>
            <person name="Land M."/>
            <person name="Hauser L."/>
            <person name="Kyrpides N."/>
            <person name="Lykidis A."/>
            <person name="LiPuma J.J."/>
            <person name="Konstantinidis K."/>
            <person name="Tiedje J.M."/>
            <person name="Richardson P."/>
        </authorList>
    </citation>
    <scope>NUCLEOTIDE SEQUENCE [LARGE SCALE GENOMIC DNA]</scope>
    <source>
        <strain evidence="2">AU 1054</strain>
    </source>
</reference>
<dbReference type="EMBL" id="CP000379">
    <property type="protein sequence ID" value="ABF78568.1"/>
    <property type="molecule type" value="Genomic_DNA"/>
</dbReference>
<dbReference type="AlphaFoldDB" id="A0A0H2XUC6"/>
<protein>
    <submittedName>
        <fullName evidence="2">Uncharacterized protein</fullName>
    </submittedName>
</protein>
<evidence type="ECO:0000256" key="1">
    <source>
        <dbReference type="SAM" id="MobiDB-lite"/>
    </source>
</evidence>
<accession>A0A0H2XUC6</accession>